<gene>
    <name evidence="1" type="ORF">EV384_3779</name>
</gene>
<reference evidence="1 2" key="1">
    <citation type="submission" date="2019-02" db="EMBL/GenBank/DDBJ databases">
        <title>Sequencing the genomes of 1000 actinobacteria strains.</title>
        <authorList>
            <person name="Klenk H.-P."/>
        </authorList>
    </citation>
    <scope>NUCLEOTIDE SEQUENCE [LARGE SCALE GENOMIC DNA]</scope>
    <source>
        <strain evidence="1 2">DSM 45612</strain>
    </source>
</reference>
<dbReference type="Proteomes" id="UP000294114">
    <property type="component" value="Unassembled WGS sequence"/>
</dbReference>
<proteinExistence type="predicted"/>
<keyword evidence="2" id="KW-1185">Reference proteome</keyword>
<evidence type="ECO:0000313" key="2">
    <source>
        <dbReference type="Proteomes" id="UP000294114"/>
    </source>
</evidence>
<dbReference type="EMBL" id="SHLD01000001">
    <property type="protein sequence ID" value="RZU75247.1"/>
    <property type="molecule type" value="Genomic_DNA"/>
</dbReference>
<comment type="caution">
    <text evidence="1">The sequence shown here is derived from an EMBL/GenBank/DDBJ whole genome shotgun (WGS) entry which is preliminary data.</text>
</comment>
<dbReference type="AlphaFoldDB" id="A0A4Q8BBP2"/>
<name>A0A4Q8BBP2_9ACTN</name>
<dbReference type="RefSeq" id="WP_130335095.1">
    <property type="nucleotide sequence ID" value="NZ_SHLD01000001.1"/>
</dbReference>
<sequence>MHSDKELDTTFDTGYADGLERCRQRDEQLRRLAEASEEGPDAVTALAREVGVMPADEVDGDQMLADLERWLREQD</sequence>
<accession>A0A4Q8BBP2</accession>
<protein>
    <submittedName>
        <fullName evidence="1">Uncharacterized protein</fullName>
    </submittedName>
</protein>
<evidence type="ECO:0000313" key="1">
    <source>
        <dbReference type="EMBL" id="RZU75247.1"/>
    </source>
</evidence>
<organism evidence="1 2">
    <name type="scientific">Micromonospora kangleipakensis</name>
    <dbReference type="NCBI Taxonomy" id="1077942"/>
    <lineage>
        <taxon>Bacteria</taxon>
        <taxon>Bacillati</taxon>
        <taxon>Actinomycetota</taxon>
        <taxon>Actinomycetes</taxon>
        <taxon>Micromonosporales</taxon>
        <taxon>Micromonosporaceae</taxon>
        <taxon>Micromonospora</taxon>
    </lineage>
</organism>